<evidence type="ECO:0008006" key="12">
    <source>
        <dbReference type="Google" id="ProtNLM"/>
    </source>
</evidence>
<feature type="signal peptide" evidence="7">
    <location>
        <begin position="1"/>
        <end position="42"/>
    </location>
</feature>
<keyword evidence="4 6" id="KW-1133">Transmembrane helix</keyword>
<evidence type="ECO:0000259" key="9">
    <source>
        <dbReference type="Pfam" id="PF20520"/>
    </source>
</evidence>
<comment type="subcellular location">
    <subcellularLocation>
        <location evidence="1">Membrane</location>
        <topology evidence="1">Single-pass membrane protein</topology>
    </subcellularLocation>
</comment>
<keyword evidence="11" id="KW-1185">Reference proteome</keyword>
<dbReference type="Pfam" id="PF05827">
    <property type="entry name" value="VAS1_LD"/>
    <property type="match status" value="1"/>
</dbReference>
<dbReference type="PANTHER" id="PTHR12471">
    <property type="entry name" value="VACUOLAR ATP SYNTHASE SUBUNIT S1"/>
    <property type="match status" value="1"/>
</dbReference>
<reference evidence="10 11" key="1">
    <citation type="journal article" date="2011" name="Proc. Natl. Acad. Sci. U.S.A.">
        <title>Genetic diversity and population structure of the endangered marsupial Sarcophilus harrisii (Tasmanian devil).</title>
        <authorList>
            <person name="Miller W."/>
            <person name="Hayes V.M."/>
            <person name="Ratan A."/>
            <person name="Petersen D.C."/>
            <person name="Wittekindt N.E."/>
            <person name="Miller J."/>
            <person name="Walenz B."/>
            <person name="Knight J."/>
            <person name="Qi J."/>
            <person name="Zhao F."/>
            <person name="Wang Q."/>
            <person name="Bedoya-Reina O.C."/>
            <person name="Katiyar N."/>
            <person name="Tomsho L.P."/>
            <person name="Kasson L.M."/>
            <person name="Hardie R.A."/>
            <person name="Woodbridge P."/>
            <person name="Tindall E.A."/>
            <person name="Bertelsen M.F."/>
            <person name="Dixon D."/>
            <person name="Pyecroft S."/>
            <person name="Helgen K.M."/>
            <person name="Lesk A.M."/>
            <person name="Pringle T.H."/>
            <person name="Patterson N."/>
            <person name="Zhang Y."/>
            <person name="Kreiss A."/>
            <person name="Woods G.M."/>
            <person name="Jones M.E."/>
            <person name="Schuster S.C."/>
        </authorList>
    </citation>
    <scope>NUCLEOTIDE SEQUENCE [LARGE SCALE GENOMIC DNA]</scope>
</reference>
<dbReference type="GO" id="GO:0001671">
    <property type="term" value="F:ATPase activator activity"/>
    <property type="evidence" value="ECO:0007669"/>
    <property type="project" value="TreeGrafter"/>
</dbReference>
<name>A0A7N4NUI9_SARHA</name>
<dbReference type="FunFam" id="2.40.160.110:FF:000003">
    <property type="entry name" value="ATPase H+ transporting accessory protein 1"/>
    <property type="match status" value="1"/>
</dbReference>
<keyword evidence="7" id="KW-0732">Signal</keyword>
<evidence type="ECO:0000256" key="3">
    <source>
        <dbReference type="ARBA" id="ARBA00022692"/>
    </source>
</evidence>
<evidence type="ECO:0000256" key="1">
    <source>
        <dbReference type="ARBA" id="ARBA00004167"/>
    </source>
</evidence>
<dbReference type="InParanoid" id="A0A7N4NUI9"/>
<dbReference type="InterPro" id="IPR046755">
    <property type="entry name" value="VAS1_LD"/>
</dbReference>
<dbReference type="Pfam" id="PF20520">
    <property type="entry name" value="Ac45-VOA1_TM"/>
    <property type="match status" value="1"/>
</dbReference>
<evidence type="ECO:0000256" key="7">
    <source>
        <dbReference type="SAM" id="SignalP"/>
    </source>
</evidence>
<evidence type="ECO:0000313" key="10">
    <source>
        <dbReference type="Ensembl" id="ENSSHAP00000027977.1"/>
    </source>
</evidence>
<organism evidence="10 11">
    <name type="scientific">Sarcophilus harrisii</name>
    <name type="common">Tasmanian devil</name>
    <name type="synonym">Sarcophilus laniarius</name>
    <dbReference type="NCBI Taxonomy" id="9305"/>
    <lineage>
        <taxon>Eukaryota</taxon>
        <taxon>Metazoa</taxon>
        <taxon>Chordata</taxon>
        <taxon>Craniata</taxon>
        <taxon>Vertebrata</taxon>
        <taxon>Euteleostomi</taxon>
        <taxon>Mammalia</taxon>
        <taxon>Metatheria</taxon>
        <taxon>Dasyuromorphia</taxon>
        <taxon>Dasyuridae</taxon>
        <taxon>Sarcophilus</taxon>
    </lineage>
</organism>
<dbReference type="GO" id="GO:0012505">
    <property type="term" value="C:endomembrane system"/>
    <property type="evidence" value="ECO:0007669"/>
    <property type="project" value="UniProtKB-ARBA"/>
</dbReference>
<sequence>MTRAAVLRPPRGGPGRRGIGPLRGLLLLLLPHLLLLAPRSEAAEPQVPLLLWSSSPGLRPAVEKAYEGHLYTRPELHACLAPILEKGPRTVLLVLQERLRLEDFTAFGAGLGEQPGSPFPHLRAVLEKAPSSLVLPAVGWSAAATLTSYLTQKLGTGPLHVDQASLRELKLNGTQPVLLLVYIPSGASGAPGAHEEALATQDKVLGQVLSRLHAGGNAYTALLTALRPSRAARDLSLASRGLRQHLLGEGQEYQGQPAWPAALPPVSYSDTAPRILFWARHFSVSYHSQTQDLTSLTFGAPELNLTGSSWNDSTAQLVMTYNNLFGPFLRLRFSMINHFYPGSHRSWFTMEGLEIKTHNSTAFFSSVQVIAPSTYSYHCQYVSSDPAKWGLLMPHDIRSPWSVTLQDFQIQAFNLSGGSFSGASDCAAFFSPAIWMGLVSSLFMLFCITFGVHIIFKLKSLNRFDEYKGDPLFEPLMD</sequence>
<protein>
    <recommendedName>
        <fullName evidence="12">ATPase H+ transporting accessory protein 1</fullName>
    </recommendedName>
</protein>
<dbReference type="Ensembl" id="ENSSHAT00000037997.1">
    <property type="protein sequence ID" value="ENSSHAP00000027977.1"/>
    <property type="gene ID" value="ENSSHAG00000023715.1"/>
</dbReference>
<reference evidence="10" key="3">
    <citation type="submission" date="2025-09" db="UniProtKB">
        <authorList>
            <consortium name="Ensembl"/>
        </authorList>
    </citation>
    <scope>IDENTIFICATION</scope>
</reference>
<evidence type="ECO:0000259" key="8">
    <source>
        <dbReference type="Pfam" id="PF05827"/>
    </source>
</evidence>
<keyword evidence="5 6" id="KW-0472">Membrane</keyword>
<evidence type="ECO:0000313" key="11">
    <source>
        <dbReference type="Proteomes" id="UP000007648"/>
    </source>
</evidence>
<evidence type="ECO:0000256" key="6">
    <source>
        <dbReference type="SAM" id="Phobius"/>
    </source>
</evidence>
<dbReference type="GO" id="GO:0098588">
    <property type="term" value="C:bounding membrane of organelle"/>
    <property type="evidence" value="ECO:0007669"/>
    <property type="project" value="UniProtKB-ARBA"/>
</dbReference>
<evidence type="ECO:0000256" key="4">
    <source>
        <dbReference type="ARBA" id="ARBA00022989"/>
    </source>
</evidence>
<dbReference type="GO" id="GO:0030659">
    <property type="term" value="C:cytoplasmic vesicle membrane"/>
    <property type="evidence" value="ECO:0007669"/>
    <property type="project" value="UniProtKB-ARBA"/>
</dbReference>
<keyword evidence="3 6" id="KW-0812">Transmembrane</keyword>
<accession>A0A7N4NUI9</accession>
<dbReference type="GO" id="GO:0033176">
    <property type="term" value="C:proton-transporting V-type ATPase complex"/>
    <property type="evidence" value="ECO:0007669"/>
    <property type="project" value="TreeGrafter"/>
</dbReference>
<feature type="domain" description="V-type proton ATPase subunit S1/VOA1 transmembrane" evidence="9">
    <location>
        <begin position="429"/>
        <end position="465"/>
    </location>
</feature>
<feature type="transmembrane region" description="Helical" evidence="6">
    <location>
        <begin position="433"/>
        <end position="456"/>
    </location>
</feature>
<dbReference type="Gene3D" id="2.40.160.110">
    <property type="match status" value="1"/>
</dbReference>
<dbReference type="PANTHER" id="PTHR12471:SF2">
    <property type="entry name" value="V-TYPE PROTON ATPASE SUBUNIT S1"/>
    <property type="match status" value="1"/>
</dbReference>
<dbReference type="InterPro" id="IPR008388">
    <property type="entry name" value="Ac45_acc_su"/>
</dbReference>
<dbReference type="Proteomes" id="UP000007648">
    <property type="component" value="Unassembled WGS sequence"/>
</dbReference>
<reference evidence="10" key="2">
    <citation type="submission" date="2025-08" db="UniProtKB">
        <authorList>
            <consortium name="Ensembl"/>
        </authorList>
    </citation>
    <scope>IDENTIFICATION</scope>
</reference>
<feature type="domain" description="V-type proton ATPase subunit S1 luminal" evidence="8">
    <location>
        <begin position="273"/>
        <end position="413"/>
    </location>
</feature>
<proteinExistence type="inferred from homology"/>
<dbReference type="InterPro" id="IPR046756">
    <property type="entry name" value="VAS1/VOA1_TM"/>
</dbReference>
<feature type="chain" id="PRO_5029467916" description="ATPase H+ transporting accessory protein 1" evidence="7">
    <location>
        <begin position="43"/>
        <end position="478"/>
    </location>
</feature>
<dbReference type="GO" id="GO:0030641">
    <property type="term" value="P:regulation of cellular pH"/>
    <property type="evidence" value="ECO:0007669"/>
    <property type="project" value="TreeGrafter"/>
</dbReference>
<comment type="similarity">
    <text evidence="2">Belongs to the vacuolar ATPase subunit S1 family.</text>
</comment>
<dbReference type="GeneTree" id="ENSGT00940000156650"/>
<dbReference type="AlphaFoldDB" id="A0A7N4NUI9"/>
<evidence type="ECO:0000256" key="2">
    <source>
        <dbReference type="ARBA" id="ARBA00009037"/>
    </source>
</evidence>
<evidence type="ECO:0000256" key="5">
    <source>
        <dbReference type="ARBA" id="ARBA00023136"/>
    </source>
</evidence>